<keyword evidence="2 9" id="KW-0690">Ribosome biogenesis</keyword>
<dbReference type="GO" id="GO:0008270">
    <property type="term" value="F:zinc ion binding"/>
    <property type="evidence" value="ECO:0007669"/>
    <property type="project" value="UniProtKB-UniRule"/>
</dbReference>
<dbReference type="EMBL" id="LFDV01000001">
    <property type="protein sequence ID" value="KTB49158.1"/>
    <property type="molecule type" value="Genomic_DNA"/>
</dbReference>
<feature type="binding site" evidence="9">
    <location>
        <position position="136"/>
    </location>
    <ligand>
        <name>Zn(2+)</name>
        <dbReference type="ChEBI" id="CHEBI:29105"/>
        <note>catalytic</note>
    </ligand>
</feature>
<evidence type="ECO:0000256" key="9">
    <source>
        <dbReference type="HAMAP-Rule" id="MF_00009"/>
    </source>
</evidence>
<feature type="binding site" evidence="9">
    <location>
        <position position="130"/>
    </location>
    <ligand>
        <name>Zn(2+)</name>
        <dbReference type="ChEBI" id="CHEBI:29105"/>
        <note>catalytic</note>
    </ligand>
</feature>
<dbReference type="EC" id="3.1.-.-" evidence="9"/>
<keyword evidence="4 9" id="KW-0540">Nuclease</keyword>
<dbReference type="STRING" id="1217799.DEALK_00700"/>
<dbReference type="PANTHER" id="PTHR46986:SF1">
    <property type="entry name" value="ENDORIBONUCLEASE YBEY, CHLOROPLASTIC"/>
    <property type="match status" value="1"/>
</dbReference>
<dbReference type="AlphaFoldDB" id="A0A0W0GKT4"/>
<dbReference type="SUPFAM" id="SSF55486">
    <property type="entry name" value="Metalloproteases ('zincins'), catalytic domain"/>
    <property type="match status" value="1"/>
</dbReference>
<name>A0A0W0GKT4_9CHLR</name>
<evidence type="ECO:0000256" key="1">
    <source>
        <dbReference type="ARBA" id="ARBA00010875"/>
    </source>
</evidence>
<dbReference type="PANTHER" id="PTHR46986">
    <property type="entry name" value="ENDORIBONUCLEASE YBEY, CHLOROPLASTIC"/>
    <property type="match status" value="1"/>
</dbReference>
<evidence type="ECO:0000256" key="6">
    <source>
        <dbReference type="ARBA" id="ARBA00022759"/>
    </source>
</evidence>
<sequence length="161" mass="18336">MRIDITIDKEFKKDLSVPWLRGVARQILVAQCAESSSEMGIYITGQERIRELNRIYRHKDHPTDVLSFSFFVREAAADATTHPDFPVQMNGGINLGEVVISLPQAQLQAAEFGHPLKKELGRLLIHGIMHLLGFDHEKDYDAEIMEDRELQILKELEPSLS</sequence>
<comment type="cofactor">
    <cofactor evidence="9">
        <name>Zn(2+)</name>
        <dbReference type="ChEBI" id="CHEBI:29105"/>
    </cofactor>
    <text evidence="9">Binds 1 zinc ion.</text>
</comment>
<dbReference type="GO" id="GO:0004521">
    <property type="term" value="F:RNA endonuclease activity"/>
    <property type="evidence" value="ECO:0007669"/>
    <property type="project" value="UniProtKB-UniRule"/>
</dbReference>
<dbReference type="Pfam" id="PF02130">
    <property type="entry name" value="YbeY"/>
    <property type="match status" value="1"/>
</dbReference>
<keyword evidence="7 9" id="KW-0378">Hydrolase</keyword>
<evidence type="ECO:0000256" key="3">
    <source>
        <dbReference type="ARBA" id="ARBA00022552"/>
    </source>
</evidence>
<evidence type="ECO:0000256" key="8">
    <source>
        <dbReference type="ARBA" id="ARBA00022833"/>
    </source>
</evidence>
<dbReference type="Gene3D" id="3.40.390.30">
    <property type="entry name" value="Metalloproteases ('zincins'), catalytic domain"/>
    <property type="match status" value="1"/>
</dbReference>
<dbReference type="GO" id="GO:0006364">
    <property type="term" value="P:rRNA processing"/>
    <property type="evidence" value="ECO:0007669"/>
    <property type="project" value="UniProtKB-UniRule"/>
</dbReference>
<reference evidence="10 11" key="1">
    <citation type="submission" date="2015-06" db="EMBL/GenBank/DDBJ databases">
        <title>Genome sequence of the organohalide-respiring Dehalogenimonas alkenigignens type strain (IP3-3T).</title>
        <authorList>
            <person name="Key T.A."/>
            <person name="Richmond D.P."/>
            <person name="Bowman K.S."/>
            <person name="Cho Y.-J."/>
            <person name="Chun J."/>
            <person name="da Costa M.S."/>
            <person name="Rainey F.A."/>
            <person name="Moe W.M."/>
        </authorList>
    </citation>
    <scope>NUCLEOTIDE SEQUENCE [LARGE SCALE GENOMIC DNA]</scope>
    <source>
        <strain evidence="10 11">IP3-3</strain>
    </source>
</reference>
<feature type="binding site" evidence="9">
    <location>
        <position position="126"/>
    </location>
    <ligand>
        <name>Zn(2+)</name>
        <dbReference type="ChEBI" id="CHEBI:29105"/>
        <note>catalytic</note>
    </ligand>
</feature>
<evidence type="ECO:0000313" key="11">
    <source>
        <dbReference type="Proteomes" id="UP000053947"/>
    </source>
</evidence>
<dbReference type="HAMAP" id="MF_00009">
    <property type="entry name" value="Endoribonucl_YbeY"/>
    <property type="match status" value="1"/>
</dbReference>
<dbReference type="OrthoDB" id="9807740at2"/>
<proteinExistence type="inferred from homology"/>
<keyword evidence="3 9" id="KW-0698">rRNA processing</keyword>
<accession>A0A0W0GKT4</accession>
<keyword evidence="6 9" id="KW-0255">Endonuclease</keyword>
<dbReference type="RefSeq" id="WP_058437637.1">
    <property type="nucleotide sequence ID" value="NZ_KQ758903.1"/>
</dbReference>
<organism evidence="10 11">
    <name type="scientific">Dehalogenimonas alkenigignens</name>
    <dbReference type="NCBI Taxonomy" id="1217799"/>
    <lineage>
        <taxon>Bacteria</taxon>
        <taxon>Bacillati</taxon>
        <taxon>Chloroflexota</taxon>
        <taxon>Dehalococcoidia</taxon>
        <taxon>Dehalococcoidales</taxon>
        <taxon>Dehalococcoidaceae</taxon>
        <taxon>Dehalogenimonas</taxon>
    </lineage>
</organism>
<dbReference type="GO" id="GO:0005737">
    <property type="term" value="C:cytoplasm"/>
    <property type="evidence" value="ECO:0007669"/>
    <property type="project" value="UniProtKB-SubCell"/>
</dbReference>
<keyword evidence="11" id="KW-1185">Reference proteome</keyword>
<comment type="subcellular location">
    <subcellularLocation>
        <location evidence="9">Cytoplasm</location>
    </subcellularLocation>
</comment>
<dbReference type="Proteomes" id="UP000053947">
    <property type="component" value="Unassembled WGS sequence"/>
</dbReference>
<dbReference type="NCBIfam" id="TIGR00043">
    <property type="entry name" value="rRNA maturation RNase YbeY"/>
    <property type="match status" value="1"/>
</dbReference>
<comment type="function">
    <text evidence="9">Single strand-specific metallo-endoribonuclease involved in late-stage 70S ribosome quality control and in maturation of the 3' terminus of the 16S rRNA.</text>
</comment>
<gene>
    <name evidence="9" type="primary">ybeY</name>
    <name evidence="10" type="ORF">DEALK_00700</name>
</gene>
<evidence type="ECO:0000256" key="7">
    <source>
        <dbReference type="ARBA" id="ARBA00022801"/>
    </source>
</evidence>
<comment type="similarity">
    <text evidence="1 9">Belongs to the endoribonuclease YbeY family.</text>
</comment>
<keyword evidence="5 9" id="KW-0479">Metal-binding</keyword>
<comment type="caution">
    <text evidence="10">The sequence shown here is derived from an EMBL/GenBank/DDBJ whole genome shotgun (WGS) entry which is preliminary data.</text>
</comment>
<dbReference type="InterPro" id="IPR023091">
    <property type="entry name" value="MetalPrtase_cat_dom_sf_prd"/>
</dbReference>
<keyword evidence="9" id="KW-0963">Cytoplasm</keyword>
<dbReference type="InterPro" id="IPR002036">
    <property type="entry name" value="YbeY"/>
</dbReference>
<evidence type="ECO:0000256" key="2">
    <source>
        <dbReference type="ARBA" id="ARBA00022517"/>
    </source>
</evidence>
<evidence type="ECO:0000256" key="4">
    <source>
        <dbReference type="ARBA" id="ARBA00022722"/>
    </source>
</evidence>
<evidence type="ECO:0000313" key="10">
    <source>
        <dbReference type="EMBL" id="KTB49158.1"/>
    </source>
</evidence>
<dbReference type="GO" id="GO:0004222">
    <property type="term" value="F:metalloendopeptidase activity"/>
    <property type="evidence" value="ECO:0007669"/>
    <property type="project" value="InterPro"/>
</dbReference>
<evidence type="ECO:0000256" key="5">
    <source>
        <dbReference type="ARBA" id="ARBA00022723"/>
    </source>
</evidence>
<keyword evidence="8 9" id="KW-0862">Zinc</keyword>
<protein>
    <recommendedName>
        <fullName evidence="9">Endoribonuclease YbeY</fullName>
        <ecNumber evidence="9">3.1.-.-</ecNumber>
    </recommendedName>
</protein>